<dbReference type="EMBL" id="UAUE01000005">
    <property type="protein sequence ID" value="SPY94723.1"/>
    <property type="molecule type" value="Genomic_DNA"/>
</dbReference>
<dbReference type="Proteomes" id="UP000251485">
    <property type="component" value="Unassembled WGS sequence"/>
</dbReference>
<gene>
    <name evidence="1" type="ORF">NCTC10975_01073</name>
</gene>
<evidence type="ECO:0008006" key="3">
    <source>
        <dbReference type="Google" id="ProtNLM"/>
    </source>
</evidence>
<proteinExistence type="predicted"/>
<dbReference type="Gene3D" id="3.40.630.30">
    <property type="match status" value="1"/>
</dbReference>
<evidence type="ECO:0000313" key="1">
    <source>
        <dbReference type="EMBL" id="SPY94723.1"/>
    </source>
</evidence>
<dbReference type="InterPro" id="IPR016181">
    <property type="entry name" value="Acyl_CoA_acyltransferase"/>
</dbReference>
<evidence type="ECO:0000313" key="2">
    <source>
        <dbReference type="Proteomes" id="UP000251485"/>
    </source>
</evidence>
<dbReference type="AlphaFoldDB" id="A0A2X2BIQ8"/>
<name>A0A2X2BIQ8_PROMI</name>
<dbReference type="SUPFAM" id="SSF55729">
    <property type="entry name" value="Acyl-CoA N-acyltransferases (Nat)"/>
    <property type="match status" value="1"/>
</dbReference>
<accession>A0A2X2BIQ8</accession>
<protein>
    <recommendedName>
        <fullName evidence="3">GNAT family N-acetyltransferase</fullName>
    </recommendedName>
</protein>
<reference evidence="1 2" key="1">
    <citation type="submission" date="2018-06" db="EMBL/GenBank/DDBJ databases">
        <authorList>
            <consortium name="Pathogen Informatics"/>
            <person name="Doyle S."/>
        </authorList>
    </citation>
    <scope>NUCLEOTIDE SEQUENCE [LARGE SCALE GENOMIC DNA]</scope>
    <source>
        <strain evidence="1 2">NCTC10975</strain>
    </source>
</reference>
<organism evidence="1 2">
    <name type="scientific">Proteus mirabilis</name>
    <dbReference type="NCBI Taxonomy" id="584"/>
    <lineage>
        <taxon>Bacteria</taxon>
        <taxon>Pseudomonadati</taxon>
        <taxon>Pseudomonadota</taxon>
        <taxon>Gammaproteobacteria</taxon>
        <taxon>Enterobacterales</taxon>
        <taxon>Morganellaceae</taxon>
        <taxon>Proteus</taxon>
    </lineage>
</organism>
<sequence>MSTISMAVSVQLIEQEHYAQWLPYWLSYQEFYNVELSEEITLKTWARFFDEKELIYCAVATDGKKILGFVHYLFHRST</sequence>